<dbReference type="Proteomes" id="UP000199050">
    <property type="component" value="Unassembled WGS sequence"/>
</dbReference>
<dbReference type="AlphaFoldDB" id="A0A1G8MNI8"/>
<evidence type="ECO:0000313" key="2">
    <source>
        <dbReference type="Proteomes" id="UP000199050"/>
    </source>
</evidence>
<reference evidence="2" key="1">
    <citation type="submission" date="2016-10" db="EMBL/GenBank/DDBJ databases">
        <authorList>
            <person name="Varghese N."/>
            <person name="Submissions S."/>
        </authorList>
    </citation>
    <scope>NUCLEOTIDE SEQUENCE [LARGE SCALE GENOMIC DNA]</scope>
    <source>
        <strain evidence="2">CGMCC 1.11012</strain>
    </source>
</reference>
<dbReference type="EMBL" id="FNDX01000007">
    <property type="protein sequence ID" value="SDI69484.1"/>
    <property type="molecule type" value="Genomic_DNA"/>
</dbReference>
<protein>
    <submittedName>
        <fullName evidence="1">Uncharacterized protein</fullName>
    </submittedName>
</protein>
<gene>
    <name evidence="1" type="ORF">SAMN05216192_107165</name>
</gene>
<proteinExistence type="predicted"/>
<keyword evidence="2" id="KW-1185">Reference proteome</keyword>
<dbReference type="RefSeq" id="WP_090713803.1">
    <property type="nucleotide sequence ID" value="NZ_CBCSKY010000034.1"/>
</dbReference>
<sequence>MGDIENERDSEGELDFDDMEWQRKTCQHIIRMIKDEQVLLDEALHPKVVKATLEVIHLLLIMAKEEGAETQ</sequence>
<accession>A0A1G8MNI8</accession>
<organism evidence="1 2">
    <name type="scientific">Paenibacillus typhae</name>
    <dbReference type="NCBI Taxonomy" id="1174501"/>
    <lineage>
        <taxon>Bacteria</taxon>
        <taxon>Bacillati</taxon>
        <taxon>Bacillota</taxon>
        <taxon>Bacilli</taxon>
        <taxon>Bacillales</taxon>
        <taxon>Paenibacillaceae</taxon>
        <taxon>Paenibacillus</taxon>
    </lineage>
</organism>
<name>A0A1G8MNI8_9BACL</name>
<evidence type="ECO:0000313" key="1">
    <source>
        <dbReference type="EMBL" id="SDI69484.1"/>
    </source>
</evidence>